<dbReference type="AlphaFoldDB" id="A0A371G6Z2"/>
<protein>
    <submittedName>
        <fullName evidence="1">Uncharacterized protein</fullName>
    </submittedName>
</protein>
<evidence type="ECO:0000313" key="2">
    <source>
        <dbReference type="Proteomes" id="UP000257109"/>
    </source>
</evidence>
<accession>A0A371G6Z2</accession>
<sequence>MTSIMHFNGCKVFVSEQRSFQTLRNDGELLSPENGDVNIQQICSCEKLARSLYKVIAKLKHEIGLHHLKDYCLLEGEK</sequence>
<dbReference type="Proteomes" id="UP000257109">
    <property type="component" value="Unassembled WGS sequence"/>
</dbReference>
<reference evidence="1" key="1">
    <citation type="submission" date="2018-05" db="EMBL/GenBank/DDBJ databases">
        <title>Draft genome of Mucuna pruriens seed.</title>
        <authorList>
            <person name="Nnadi N.E."/>
            <person name="Vos R."/>
            <person name="Hasami M.H."/>
            <person name="Devisetty U.K."/>
            <person name="Aguiy J.C."/>
        </authorList>
    </citation>
    <scope>NUCLEOTIDE SEQUENCE [LARGE SCALE GENOMIC DNA]</scope>
    <source>
        <strain evidence="1">JCA_2017</strain>
    </source>
</reference>
<name>A0A371G6Z2_MUCPR</name>
<comment type="caution">
    <text evidence="1">The sequence shown here is derived from an EMBL/GenBank/DDBJ whole genome shotgun (WGS) entry which is preliminary data.</text>
</comment>
<proteinExistence type="predicted"/>
<keyword evidence="2" id="KW-1185">Reference proteome</keyword>
<dbReference type="EMBL" id="QJKJ01006546">
    <property type="protein sequence ID" value="RDX86326.1"/>
    <property type="molecule type" value="Genomic_DNA"/>
</dbReference>
<feature type="non-terminal residue" evidence="1">
    <location>
        <position position="1"/>
    </location>
</feature>
<evidence type="ECO:0000313" key="1">
    <source>
        <dbReference type="EMBL" id="RDX86326.1"/>
    </source>
</evidence>
<organism evidence="1 2">
    <name type="scientific">Mucuna pruriens</name>
    <name type="common">Velvet bean</name>
    <name type="synonym">Dolichos pruriens</name>
    <dbReference type="NCBI Taxonomy" id="157652"/>
    <lineage>
        <taxon>Eukaryota</taxon>
        <taxon>Viridiplantae</taxon>
        <taxon>Streptophyta</taxon>
        <taxon>Embryophyta</taxon>
        <taxon>Tracheophyta</taxon>
        <taxon>Spermatophyta</taxon>
        <taxon>Magnoliopsida</taxon>
        <taxon>eudicotyledons</taxon>
        <taxon>Gunneridae</taxon>
        <taxon>Pentapetalae</taxon>
        <taxon>rosids</taxon>
        <taxon>fabids</taxon>
        <taxon>Fabales</taxon>
        <taxon>Fabaceae</taxon>
        <taxon>Papilionoideae</taxon>
        <taxon>50 kb inversion clade</taxon>
        <taxon>NPAAA clade</taxon>
        <taxon>indigoferoid/millettioid clade</taxon>
        <taxon>Phaseoleae</taxon>
        <taxon>Mucuna</taxon>
    </lineage>
</organism>
<gene>
    <name evidence="1" type="ORF">CR513_32359</name>
</gene>